<name>A0AAV7LGU2_PLEWA</name>
<organism evidence="1 2">
    <name type="scientific">Pleurodeles waltl</name>
    <name type="common">Iberian ribbed newt</name>
    <dbReference type="NCBI Taxonomy" id="8319"/>
    <lineage>
        <taxon>Eukaryota</taxon>
        <taxon>Metazoa</taxon>
        <taxon>Chordata</taxon>
        <taxon>Craniata</taxon>
        <taxon>Vertebrata</taxon>
        <taxon>Euteleostomi</taxon>
        <taxon>Amphibia</taxon>
        <taxon>Batrachia</taxon>
        <taxon>Caudata</taxon>
        <taxon>Salamandroidea</taxon>
        <taxon>Salamandridae</taxon>
        <taxon>Pleurodelinae</taxon>
        <taxon>Pleurodeles</taxon>
    </lineage>
</organism>
<protein>
    <submittedName>
        <fullName evidence="1">Uncharacterized protein</fullName>
    </submittedName>
</protein>
<accession>A0AAV7LGU2</accession>
<reference evidence="1" key="1">
    <citation type="journal article" date="2022" name="bioRxiv">
        <title>Sequencing and chromosome-scale assembly of the giantPleurodeles waltlgenome.</title>
        <authorList>
            <person name="Brown T."/>
            <person name="Elewa A."/>
            <person name="Iarovenko S."/>
            <person name="Subramanian E."/>
            <person name="Araus A.J."/>
            <person name="Petzold A."/>
            <person name="Susuki M."/>
            <person name="Suzuki K.-i.T."/>
            <person name="Hayashi T."/>
            <person name="Toyoda A."/>
            <person name="Oliveira C."/>
            <person name="Osipova E."/>
            <person name="Leigh N.D."/>
            <person name="Simon A."/>
            <person name="Yun M.H."/>
        </authorList>
    </citation>
    <scope>NUCLEOTIDE SEQUENCE</scope>
    <source>
        <strain evidence="1">20211129_DDA</strain>
        <tissue evidence="1">Liver</tissue>
    </source>
</reference>
<sequence>MRGDGRAAVKLQQRLPLNRGDRRSPHASDCCDDRAVRSSEWVCVVGPQRAHYGALLTFRPMPAGLRAFGGPEATEASGEPEGQGLLKGGVVPPVAIITIPLLPNNRVTGGSTIGPPGPVPWWLLDGASCRGHACRCCGARGRGVDQ</sequence>
<proteinExistence type="predicted"/>
<dbReference type="AlphaFoldDB" id="A0AAV7LGU2"/>
<dbReference type="Proteomes" id="UP001066276">
    <property type="component" value="Chromosome 11"/>
</dbReference>
<dbReference type="EMBL" id="JANPWB010000015">
    <property type="protein sequence ID" value="KAJ1090861.1"/>
    <property type="molecule type" value="Genomic_DNA"/>
</dbReference>
<comment type="caution">
    <text evidence="1">The sequence shown here is derived from an EMBL/GenBank/DDBJ whole genome shotgun (WGS) entry which is preliminary data.</text>
</comment>
<gene>
    <name evidence="1" type="ORF">NDU88_003989</name>
</gene>
<keyword evidence="2" id="KW-1185">Reference proteome</keyword>
<evidence type="ECO:0000313" key="2">
    <source>
        <dbReference type="Proteomes" id="UP001066276"/>
    </source>
</evidence>
<evidence type="ECO:0000313" key="1">
    <source>
        <dbReference type="EMBL" id="KAJ1090861.1"/>
    </source>
</evidence>